<proteinExistence type="predicted"/>
<dbReference type="RefSeq" id="WP_311591993.1">
    <property type="nucleotide sequence ID" value="NZ_JAVRHV010000001.1"/>
</dbReference>
<keyword evidence="3" id="KW-1185">Reference proteome</keyword>
<gene>
    <name evidence="2" type="ORF">RM519_02755</name>
</gene>
<evidence type="ECO:0000313" key="2">
    <source>
        <dbReference type="EMBL" id="MDT0552157.1"/>
    </source>
</evidence>
<sequence>MCKNIIYIFLCLSIVSCSKENPKQFKNNGYVLQIEFSKSYSTIVYLSEFTQSGLKTVDSTSIENNFATFRGQVANPSRYLISTTHDSGRKVLIIANDSIQLKINDSELSDGIISGSEINDTMIAHQKKIRRTYKKVDALFPDIQRARLANNVSALQSISNKITKIEQEVLEINFSFVKTNQNSFISAMILNDLSKRDSIDIDKISQLYQNLSPTVKKGKDAIELESTLNAISNH</sequence>
<organism evidence="2 3">
    <name type="scientific">Urechidicola vernalis</name>
    <dbReference type="NCBI Taxonomy" id="3075600"/>
    <lineage>
        <taxon>Bacteria</taxon>
        <taxon>Pseudomonadati</taxon>
        <taxon>Bacteroidota</taxon>
        <taxon>Flavobacteriia</taxon>
        <taxon>Flavobacteriales</taxon>
        <taxon>Flavobacteriaceae</taxon>
        <taxon>Urechidicola</taxon>
    </lineage>
</organism>
<dbReference type="EMBL" id="JAVRHV010000001">
    <property type="protein sequence ID" value="MDT0552157.1"/>
    <property type="molecule type" value="Genomic_DNA"/>
</dbReference>
<comment type="caution">
    <text evidence="2">The sequence shown here is derived from an EMBL/GenBank/DDBJ whole genome shotgun (WGS) entry which is preliminary data.</text>
</comment>
<dbReference type="Pfam" id="PF14289">
    <property type="entry name" value="DUF4369"/>
    <property type="match status" value="1"/>
</dbReference>
<reference evidence="2 3" key="1">
    <citation type="submission" date="2023-09" db="EMBL/GenBank/DDBJ databases">
        <authorList>
            <person name="Rey-Velasco X."/>
        </authorList>
    </citation>
    <scope>NUCLEOTIDE SEQUENCE [LARGE SCALE GENOMIC DNA]</scope>
    <source>
        <strain evidence="2 3">P050</strain>
    </source>
</reference>
<evidence type="ECO:0000259" key="1">
    <source>
        <dbReference type="Pfam" id="PF14289"/>
    </source>
</evidence>
<dbReference type="InterPro" id="IPR025380">
    <property type="entry name" value="DUF4369"/>
</dbReference>
<protein>
    <submittedName>
        <fullName evidence="2">DUF4369 domain-containing protein</fullName>
    </submittedName>
</protein>
<dbReference type="Proteomes" id="UP001252186">
    <property type="component" value="Unassembled WGS sequence"/>
</dbReference>
<accession>A0ABU2Y1U7</accession>
<feature type="domain" description="DUF4369" evidence="1">
    <location>
        <begin position="30"/>
        <end position="121"/>
    </location>
</feature>
<dbReference type="PROSITE" id="PS51257">
    <property type="entry name" value="PROKAR_LIPOPROTEIN"/>
    <property type="match status" value="1"/>
</dbReference>
<evidence type="ECO:0000313" key="3">
    <source>
        <dbReference type="Proteomes" id="UP001252186"/>
    </source>
</evidence>
<name>A0ABU2Y1U7_9FLAO</name>